<dbReference type="InterPro" id="IPR012902">
    <property type="entry name" value="N_methyl_site"/>
</dbReference>
<evidence type="ECO:0000313" key="4">
    <source>
        <dbReference type="EMBL" id="SNZ10799.1"/>
    </source>
</evidence>
<dbReference type="EMBL" id="OBEK01000002">
    <property type="protein sequence ID" value="SNZ10799.1"/>
    <property type="molecule type" value="Genomic_DNA"/>
</dbReference>
<feature type="transmembrane region" description="Helical" evidence="3">
    <location>
        <begin position="12"/>
        <end position="32"/>
    </location>
</feature>
<accession>A0A285NMW6</accession>
<evidence type="ECO:0000256" key="1">
    <source>
        <dbReference type="ARBA" id="ARBA00004241"/>
    </source>
</evidence>
<dbReference type="RefSeq" id="WP_097041422.1">
    <property type="nucleotide sequence ID" value="NZ_OBEK01000002.1"/>
</dbReference>
<dbReference type="InterPro" id="IPR045584">
    <property type="entry name" value="Pilin-like"/>
</dbReference>
<dbReference type="Proteomes" id="UP000219356">
    <property type="component" value="Unassembled WGS sequence"/>
</dbReference>
<protein>
    <submittedName>
        <fullName evidence="4">Competence protein ComGD</fullName>
    </submittedName>
</protein>
<comment type="subcellular location">
    <subcellularLocation>
        <location evidence="1">Cell surface</location>
    </subcellularLocation>
</comment>
<evidence type="ECO:0000256" key="2">
    <source>
        <dbReference type="ARBA" id="ARBA00023287"/>
    </source>
</evidence>
<keyword evidence="2" id="KW-0178">Competence</keyword>
<dbReference type="Pfam" id="PF07963">
    <property type="entry name" value="N_methyl"/>
    <property type="match status" value="1"/>
</dbReference>
<keyword evidence="3" id="KW-0472">Membrane</keyword>
<evidence type="ECO:0000256" key="3">
    <source>
        <dbReference type="SAM" id="Phobius"/>
    </source>
</evidence>
<keyword evidence="3" id="KW-1133">Transmembrane helix</keyword>
<dbReference type="GO" id="GO:0009986">
    <property type="term" value="C:cell surface"/>
    <property type="evidence" value="ECO:0007669"/>
    <property type="project" value="UniProtKB-SubCell"/>
</dbReference>
<proteinExistence type="predicted"/>
<organism evidence="4 5">
    <name type="scientific">Terribacillus aidingensis</name>
    <dbReference type="NCBI Taxonomy" id="586416"/>
    <lineage>
        <taxon>Bacteria</taxon>
        <taxon>Bacillati</taxon>
        <taxon>Bacillota</taxon>
        <taxon>Bacilli</taxon>
        <taxon>Bacillales</taxon>
        <taxon>Bacillaceae</taxon>
        <taxon>Terribacillus</taxon>
    </lineage>
</organism>
<dbReference type="SUPFAM" id="SSF54523">
    <property type="entry name" value="Pili subunits"/>
    <property type="match status" value="1"/>
</dbReference>
<reference evidence="5" key="1">
    <citation type="submission" date="2017-09" db="EMBL/GenBank/DDBJ databases">
        <authorList>
            <person name="Varghese N."/>
            <person name="Submissions S."/>
        </authorList>
    </citation>
    <scope>NUCLEOTIDE SEQUENCE [LARGE SCALE GENOMIC DNA]</scope>
    <source>
        <strain evidence="5">CGMCC 1.8913</strain>
    </source>
</reference>
<dbReference type="AlphaFoldDB" id="A0A285NMW6"/>
<sequence>MYQVPKERGFSLLELTIVLGLASLLIGIGAGVQQHLLKEAEAKQFKKQFEQDLLFLQQYNQFDHSAKLYLEKDRYEIYSARDEKNILVHPIPDSIRIRTYTHAGNFSFSKYGSILSAGSFFIDTPNGTELLIFPLGKARGYYEEI</sequence>
<dbReference type="PIRSF" id="PIRSF021292">
    <property type="entry name" value="Competence_ComGD"/>
    <property type="match status" value="1"/>
</dbReference>
<evidence type="ECO:0000313" key="5">
    <source>
        <dbReference type="Proteomes" id="UP000219356"/>
    </source>
</evidence>
<dbReference type="InterPro" id="IPR016785">
    <property type="entry name" value="ComGD"/>
</dbReference>
<keyword evidence="3" id="KW-0812">Transmembrane</keyword>
<name>A0A285NMW6_9BACI</name>
<dbReference type="GO" id="GO:0030420">
    <property type="term" value="P:establishment of competence for transformation"/>
    <property type="evidence" value="ECO:0007669"/>
    <property type="project" value="UniProtKB-KW"/>
</dbReference>
<keyword evidence="5" id="KW-1185">Reference proteome</keyword>
<dbReference type="NCBIfam" id="TIGR02532">
    <property type="entry name" value="IV_pilin_GFxxxE"/>
    <property type="match status" value="1"/>
</dbReference>
<gene>
    <name evidence="4" type="ORF">SAMN05421503_1863</name>
</gene>